<dbReference type="Pfam" id="PF09351">
    <property type="entry name" value="DUF1993"/>
    <property type="match status" value="1"/>
</dbReference>
<reference evidence="1" key="1">
    <citation type="journal article" date="2016" name="Appl. Environ. Microbiol.">
        <title>Functional Metagenomics of a Biostimulated Petroleum-Contaminated Soil Reveals an Extraordinary Diversity of Extradiol Dioxygenases.</title>
        <authorList>
            <person name="Terron-Gonzalez L."/>
            <person name="Martin-Cabello G."/>
            <person name="Ferrer M."/>
            <person name="Santero E."/>
        </authorList>
    </citation>
    <scope>NUCLEOTIDE SEQUENCE</scope>
</reference>
<name>A0A126SYJ0_9BACT</name>
<dbReference type="InterPro" id="IPR034660">
    <property type="entry name" value="DinB/YfiT-like"/>
</dbReference>
<organism evidence="1">
    <name type="scientific">uncultured bacterium UPO57</name>
    <dbReference type="NCBI Taxonomy" id="1776980"/>
    <lineage>
        <taxon>Bacteria</taxon>
        <taxon>environmental samples</taxon>
    </lineage>
</organism>
<evidence type="ECO:0008006" key="2">
    <source>
        <dbReference type="Google" id="ProtNLM"/>
    </source>
</evidence>
<dbReference type="InterPro" id="IPR018531">
    <property type="entry name" value="DUF1993"/>
</dbReference>
<dbReference type="AlphaFoldDB" id="A0A126SYJ0"/>
<dbReference type="SUPFAM" id="SSF109854">
    <property type="entry name" value="DinB/YfiT-like putative metalloenzymes"/>
    <property type="match status" value="1"/>
</dbReference>
<protein>
    <recommendedName>
        <fullName evidence="2">DUF1993 domain-containing protein</fullName>
    </recommendedName>
</protein>
<dbReference type="PANTHER" id="PTHR36922:SF1">
    <property type="entry name" value="DUF1993 DOMAIN-CONTAINING PROTEIN"/>
    <property type="match status" value="1"/>
</dbReference>
<proteinExistence type="predicted"/>
<dbReference type="Gene3D" id="1.20.120.450">
    <property type="entry name" value="dinb family like domain"/>
    <property type="match status" value="1"/>
</dbReference>
<accession>A0A126SYJ0</accession>
<evidence type="ECO:0000313" key="1">
    <source>
        <dbReference type="EMBL" id="AMK59381.1"/>
    </source>
</evidence>
<dbReference type="EMBL" id="KU144983">
    <property type="protein sequence ID" value="AMK59381.1"/>
    <property type="molecule type" value="Genomic_DNA"/>
</dbReference>
<sequence length="169" mass="18468">MSLTHSALAFAALQQMHAALDGILEKGAAYAKSKNIDEDVLINWRLAPDMFPMGRQVQIACDVPARGLARLAGAEPPNFSGDEKTFDELRARVAKAGDFIHDLDKAAIDADPDKEISIPLGSETLTLKRRAYLLNFILPNLYFHVTTCYANLRACGVPIGKADYLPGLR</sequence>
<dbReference type="PANTHER" id="PTHR36922">
    <property type="entry name" value="BLL2446 PROTEIN"/>
    <property type="match status" value="1"/>
</dbReference>